<evidence type="ECO:0000256" key="4">
    <source>
        <dbReference type="PIRSR" id="PIRSR006806-1"/>
    </source>
</evidence>
<sequence length="210" mass="24340">MNLYAYLAIIRQEKTKNNNMADRYKQIIRSTSRQIREQLSTDYQETASVQVCRRIRELPQYRYAKRIALYHAMGGEISLDALWNSAPLHGKYCYFPALNDDKTLSFLPATPTTPFKENKYGIGEPDVDKGEAIPPRQLDIIFLPLVAFDEHCTRLGMGAGYYDRTLAKENHPFLIGVAYEFQRQIYIEPHAWDIPLTAVVTQRTIYWSKP</sequence>
<feature type="binding site" evidence="4">
    <location>
        <begin position="154"/>
        <end position="162"/>
    </location>
    <ligand>
        <name>ATP</name>
        <dbReference type="ChEBI" id="CHEBI:30616"/>
    </ligand>
</feature>
<dbReference type="GO" id="GO:0030272">
    <property type="term" value="F:5-formyltetrahydrofolate cyclo-ligase activity"/>
    <property type="evidence" value="ECO:0007669"/>
    <property type="project" value="UniProtKB-EC"/>
</dbReference>
<dbReference type="GO" id="GO:0046872">
    <property type="term" value="F:metal ion binding"/>
    <property type="evidence" value="ECO:0007669"/>
    <property type="project" value="UniProtKB-KW"/>
</dbReference>
<dbReference type="EC" id="6.3.3.2" evidence="5"/>
<feature type="binding site" evidence="4">
    <location>
        <position position="76"/>
    </location>
    <ligand>
        <name>substrate</name>
    </ligand>
</feature>
<dbReference type="SUPFAM" id="SSF100950">
    <property type="entry name" value="NagB/RpiA/CoA transferase-like"/>
    <property type="match status" value="1"/>
</dbReference>
<keyword evidence="2 4" id="KW-0547">Nucleotide-binding</keyword>
<evidence type="ECO:0000256" key="2">
    <source>
        <dbReference type="ARBA" id="ARBA00022741"/>
    </source>
</evidence>
<name>A0A378IQY2_9GAMM</name>
<dbReference type="PANTHER" id="PTHR23407">
    <property type="entry name" value="ATPASE INHIBITOR/5-FORMYLTETRAHYDROFOLATE CYCLO-LIGASE"/>
    <property type="match status" value="1"/>
</dbReference>
<dbReference type="Pfam" id="PF01812">
    <property type="entry name" value="5-FTHF_cyc-lig"/>
    <property type="match status" value="1"/>
</dbReference>
<evidence type="ECO:0000256" key="3">
    <source>
        <dbReference type="ARBA" id="ARBA00022840"/>
    </source>
</evidence>
<dbReference type="PIRSF" id="PIRSF006806">
    <property type="entry name" value="FTHF_cligase"/>
    <property type="match status" value="1"/>
</dbReference>
<organism evidence="6 7">
    <name type="scientific">Legionella feeleii</name>
    <dbReference type="NCBI Taxonomy" id="453"/>
    <lineage>
        <taxon>Bacteria</taxon>
        <taxon>Pseudomonadati</taxon>
        <taxon>Pseudomonadota</taxon>
        <taxon>Gammaproteobacteria</taxon>
        <taxon>Legionellales</taxon>
        <taxon>Legionellaceae</taxon>
        <taxon>Legionella</taxon>
    </lineage>
</organism>
<keyword evidence="5" id="KW-0460">Magnesium</keyword>
<comment type="catalytic activity">
    <reaction evidence="5">
        <text>(6S)-5-formyl-5,6,7,8-tetrahydrofolate + ATP = (6R)-5,10-methenyltetrahydrofolate + ADP + phosphate</text>
        <dbReference type="Rhea" id="RHEA:10488"/>
        <dbReference type="ChEBI" id="CHEBI:30616"/>
        <dbReference type="ChEBI" id="CHEBI:43474"/>
        <dbReference type="ChEBI" id="CHEBI:57455"/>
        <dbReference type="ChEBI" id="CHEBI:57457"/>
        <dbReference type="ChEBI" id="CHEBI:456216"/>
        <dbReference type="EC" id="6.3.3.2"/>
    </reaction>
</comment>
<dbReference type="AlphaFoldDB" id="A0A378IQY2"/>
<reference evidence="6 7" key="1">
    <citation type="submission" date="2018-06" db="EMBL/GenBank/DDBJ databases">
        <authorList>
            <consortium name="Pathogen Informatics"/>
            <person name="Doyle S."/>
        </authorList>
    </citation>
    <scope>NUCLEOTIDE SEQUENCE [LARGE SCALE GENOMIC DNA]</scope>
    <source>
        <strain evidence="6 7">NCTC11978</strain>
    </source>
</reference>
<evidence type="ECO:0000256" key="1">
    <source>
        <dbReference type="ARBA" id="ARBA00010638"/>
    </source>
</evidence>
<dbReference type="Proteomes" id="UP000254033">
    <property type="component" value="Unassembled WGS sequence"/>
</dbReference>
<dbReference type="PANTHER" id="PTHR23407:SF1">
    <property type="entry name" value="5-FORMYLTETRAHYDROFOLATE CYCLO-LIGASE"/>
    <property type="match status" value="1"/>
</dbReference>
<keyword evidence="5" id="KW-0479">Metal-binding</keyword>
<comment type="similarity">
    <text evidence="1 5">Belongs to the 5-formyltetrahydrofolate cyclo-ligase family.</text>
</comment>
<keyword evidence="3 4" id="KW-0067">ATP-binding</keyword>
<dbReference type="GO" id="GO:0005524">
    <property type="term" value="F:ATP binding"/>
    <property type="evidence" value="ECO:0007669"/>
    <property type="project" value="UniProtKB-KW"/>
</dbReference>
<dbReference type="EMBL" id="UGNY01000001">
    <property type="protein sequence ID" value="STX37636.1"/>
    <property type="molecule type" value="Genomic_DNA"/>
</dbReference>
<feature type="binding site" evidence="4">
    <location>
        <begin position="25"/>
        <end position="29"/>
    </location>
    <ligand>
        <name>ATP</name>
        <dbReference type="ChEBI" id="CHEBI:30616"/>
    </ligand>
</feature>
<proteinExistence type="inferred from homology"/>
<dbReference type="GO" id="GO:0009396">
    <property type="term" value="P:folic acid-containing compound biosynthetic process"/>
    <property type="evidence" value="ECO:0007669"/>
    <property type="project" value="TreeGrafter"/>
</dbReference>
<evidence type="ECO:0000313" key="7">
    <source>
        <dbReference type="Proteomes" id="UP000254033"/>
    </source>
</evidence>
<evidence type="ECO:0000313" key="6">
    <source>
        <dbReference type="EMBL" id="STX37636.1"/>
    </source>
</evidence>
<dbReference type="InterPro" id="IPR002698">
    <property type="entry name" value="FTHF_cligase"/>
</dbReference>
<dbReference type="GO" id="GO:0035999">
    <property type="term" value="P:tetrahydrofolate interconversion"/>
    <property type="evidence" value="ECO:0007669"/>
    <property type="project" value="TreeGrafter"/>
</dbReference>
<accession>A0A378IQY2</accession>
<dbReference type="Gene3D" id="3.40.50.10420">
    <property type="entry name" value="NagB/RpiA/CoA transferase-like"/>
    <property type="match status" value="1"/>
</dbReference>
<comment type="cofactor">
    <cofactor evidence="5">
        <name>Mg(2+)</name>
        <dbReference type="ChEBI" id="CHEBI:18420"/>
    </cofactor>
</comment>
<gene>
    <name evidence="6" type="ORF">NCTC11978_00804</name>
</gene>
<dbReference type="NCBIfam" id="TIGR02727">
    <property type="entry name" value="MTHFS_bact"/>
    <property type="match status" value="1"/>
</dbReference>
<protein>
    <recommendedName>
        <fullName evidence="5">5-formyltetrahydrofolate cyclo-ligase</fullName>
        <ecNumber evidence="5">6.3.3.2</ecNumber>
    </recommendedName>
</protein>
<dbReference type="InterPro" id="IPR037171">
    <property type="entry name" value="NagB/RpiA_transferase-like"/>
</dbReference>
<keyword evidence="6" id="KW-0436">Ligase</keyword>
<dbReference type="InterPro" id="IPR024185">
    <property type="entry name" value="FTHF_cligase-like_sf"/>
</dbReference>
<evidence type="ECO:0000256" key="5">
    <source>
        <dbReference type="RuleBase" id="RU361279"/>
    </source>
</evidence>